<sequence length="191" mass="21573">MNRRVINQTLALDRSFIAPAVKAVLHTILFHRYFGNISPKQNTVLSGLTYASVDDTNVINAVEDKVQELMQTVSATSDSKAQICLYFTETKSRKAWFSTSEEEICWEEWSISIQSKVSHNRTESERNQQQSSSTDQAKKAIFGIIQEMDHNKDHIPLISNSQTNPFPYHITVTPASGLWSSMIKRAILPGI</sequence>
<dbReference type="EMBL" id="JANBPG010000515">
    <property type="protein sequence ID" value="KAJ1895864.1"/>
    <property type="molecule type" value="Genomic_DNA"/>
</dbReference>
<name>A0ACC1IHL1_9FUNG</name>
<evidence type="ECO:0000313" key="2">
    <source>
        <dbReference type="Proteomes" id="UP001150581"/>
    </source>
</evidence>
<evidence type="ECO:0000313" key="1">
    <source>
        <dbReference type="EMBL" id="KAJ1895864.1"/>
    </source>
</evidence>
<gene>
    <name evidence="1" type="ORF">LPJ66_004329</name>
</gene>
<accession>A0ACC1IHL1</accession>
<protein>
    <submittedName>
        <fullName evidence="1">Uncharacterized protein</fullName>
    </submittedName>
</protein>
<comment type="caution">
    <text evidence="1">The sequence shown here is derived from an EMBL/GenBank/DDBJ whole genome shotgun (WGS) entry which is preliminary data.</text>
</comment>
<organism evidence="1 2">
    <name type="scientific">Kickxella alabastrina</name>
    <dbReference type="NCBI Taxonomy" id="61397"/>
    <lineage>
        <taxon>Eukaryota</taxon>
        <taxon>Fungi</taxon>
        <taxon>Fungi incertae sedis</taxon>
        <taxon>Zoopagomycota</taxon>
        <taxon>Kickxellomycotina</taxon>
        <taxon>Kickxellomycetes</taxon>
        <taxon>Kickxellales</taxon>
        <taxon>Kickxellaceae</taxon>
        <taxon>Kickxella</taxon>
    </lineage>
</organism>
<reference evidence="1" key="1">
    <citation type="submission" date="2022-07" db="EMBL/GenBank/DDBJ databases">
        <title>Phylogenomic reconstructions and comparative analyses of Kickxellomycotina fungi.</title>
        <authorList>
            <person name="Reynolds N.K."/>
            <person name="Stajich J.E."/>
            <person name="Barry K."/>
            <person name="Grigoriev I.V."/>
            <person name="Crous P."/>
            <person name="Smith M.E."/>
        </authorList>
    </citation>
    <scope>NUCLEOTIDE SEQUENCE</scope>
    <source>
        <strain evidence="1">Benny 63K</strain>
    </source>
</reference>
<dbReference type="Proteomes" id="UP001150581">
    <property type="component" value="Unassembled WGS sequence"/>
</dbReference>
<keyword evidence="2" id="KW-1185">Reference proteome</keyword>
<proteinExistence type="predicted"/>